<protein>
    <submittedName>
        <fullName evidence="3">Uncharacterized protein</fullName>
    </submittedName>
</protein>
<dbReference type="EMBL" id="AESD01000839">
    <property type="protein sequence ID" value="EHJ09819.1"/>
    <property type="molecule type" value="Genomic_DNA"/>
</dbReference>
<accession>G5JDB8</accession>
<keyword evidence="1" id="KW-0175">Coiled coil</keyword>
<evidence type="ECO:0000313" key="3">
    <source>
        <dbReference type="EMBL" id="EHJ09819.1"/>
    </source>
</evidence>
<dbReference type="Proteomes" id="UP000003477">
    <property type="component" value="Unassembled WGS sequence"/>
</dbReference>
<keyword evidence="2" id="KW-0812">Transmembrane</keyword>
<evidence type="ECO:0000313" key="4">
    <source>
        <dbReference type="Proteomes" id="UP000003477"/>
    </source>
</evidence>
<evidence type="ECO:0000256" key="2">
    <source>
        <dbReference type="SAM" id="Phobius"/>
    </source>
</evidence>
<dbReference type="AlphaFoldDB" id="G5JDB8"/>
<comment type="caution">
    <text evidence="3">The sequence shown here is derived from an EMBL/GenBank/DDBJ whole genome shotgun (WGS) entry which is preliminary data.</text>
</comment>
<sequence length="435" mass="50751">MSDIIYPTIDLFIYDLKNSLNATDEENHKFEVHFRKKLPKKTKLVDPDIEIEYLELLPKQQTIDFVNQNRNLEGYYYPVRLNDTYGLQIDCSVDNLTDSQPLKSFSFIKEEIEAKLRGKTGSIGQTWMLSGCLPKDSRKSTQEVAKYCYDLFVKDANLEEDLKERGRLFEGEFFEFWQYQPSQEINLHIIVVIYPSLQSMEKAAELYNYWIGLFSYKHKILFAYTQSRLLKKNLIEYYQKIEENKRSIEQNKKIKTDKKIKEVENIIETYMVDLPKLNFQKQIVDLNLINYKNWLEIIKNKTLESDNLQLLDKFSKLSTQKYIVQIEKDYENMELGLRLLESNINIIRSRIEAEKAKSDRSFQNLVTVVGTGTALMALIDDEGKKCNAITEVIPNQLIVKVCNDPLGKFIGFPIIMIFVLGCLGLVLKGILSKLS</sequence>
<gene>
    <name evidence="3" type="ORF">CWATWH0003_5414</name>
</gene>
<keyword evidence="2" id="KW-0472">Membrane</keyword>
<feature type="coiled-coil region" evidence="1">
    <location>
        <begin position="231"/>
        <end position="258"/>
    </location>
</feature>
<proteinExistence type="predicted"/>
<name>G5JDB8_CROWT</name>
<keyword evidence="2" id="KW-1133">Transmembrane helix</keyword>
<reference evidence="3 4" key="1">
    <citation type="journal article" date="2011" name="Front. Microbiol.">
        <title>Two Strains of Crocosphaera watsonii with Highly Conserved Genomes are Distinguished by Strain-Specific Features.</title>
        <authorList>
            <person name="Bench S.R."/>
            <person name="Ilikchyan I.N."/>
            <person name="Tripp H.J."/>
            <person name="Zehr J.P."/>
        </authorList>
    </citation>
    <scope>NUCLEOTIDE SEQUENCE [LARGE SCALE GENOMIC DNA]</scope>
    <source>
        <strain evidence="3 4">WH 0003</strain>
    </source>
</reference>
<evidence type="ECO:0000256" key="1">
    <source>
        <dbReference type="SAM" id="Coils"/>
    </source>
</evidence>
<dbReference type="PATRIC" id="fig|423471.3.peg.5056"/>
<organism evidence="3 4">
    <name type="scientific">Crocosphaera watsonii WH 0003</name>
    <dbReference type="NCBI Taxonomy" id="423471"/>
    <lineage>
        <taxon>Bacteria</taxon>
        <taxon>Bacillati</taxon>
        <taxon>Cyanobacteriota</taxon>
        <taxon>Cyanophyceae</taxon>
        <taxon>Oscillatoriophycideae</taxon>
        <taxon>Chroococcales</taxon>
        <taxon>Aphanothecaceae</taxon>
        <taxon>Crocosphaera</taxon>
    </lineage>
</organism>
<dbReference type="GeneID" id="88768731"/>
<dbReference type="RefSeq" id="WP_007308249.1">
    <property type="nucleotide sequence ID" value="NZ_AESD01000839.1"/>
</dbReference>
<feature type="transmembrane region" description="Helical" evidence="2">
    <location>
        <begin position="409"/>
        <end position="431"/>
    </location>
</feature>
<feature type="coiled-coil region" evidence="1">
    <location>
        <begin position="323"/>
        <end position="357"/>
    </location>
</feature>